<protein>
    <submittedName>
        <fullName evidence="1">Uncharacterized protein</fullName>
    </submittedName>
</protein>
<organism evidence="1 2">
    <name type="scientific">Solea senegalensis</name>
    <name type="common">Senegalese sole</name>
    <dbReference type="NCBI Taxonomy" id="28829"/>
    <lineage>
        <taxon>Eukaryota</taxon>
        <taxon>Metazoa</taxon>
        <taxon>Chordata</taxon>
        <taxon>Craniata</taxon>
        <taxon>Vertebrata</taxon>
        <taxon>Euteleostomi</taxon>
        <taxon>Actinopterygii</taxon>
        <taxon>Neopterygii</taxon>
        <taxon>Teleostei</taxon>
        <taxon>Neoteleostei</taxon>
        <taxon>Acanthomorphata</taxon>
        <taxon>Carangaria</taxon>
        <taxon>Pleuronectiformes</taxon>
        <taxon>Pleuronectoidei</taxon>
        <taxon>Soleidae</taxon>
        <taxon>Solea</taxon>
    </lineage>
</organism>
<accession>A0AAV6QZ85</accession>
<dbReference type="EMBL" id="JAGKHQ010000014">
    <property type="protein sequence ID" value="KAG7498381.1"/>
    <property type="molecule type" value="Genomic_DNA"/>
</dbReference>
<dbReference type="Proteomes" id="UP000693946">
    <property type="component" value="Linkage Group LG21"/>
</dbReference>
<proteinExistence type="predicted"/>
<comment type="caution">
    <text evidence="1">The sequence shown here is derived from an EMBL/GenBank/DDBJ whole genome shotgun (WGS) entry which is preliminary data.</text>
</comment>
<evidence type="ECO:0000313" key="2">
    <source>
        <dbReference type="Proteomes" id="UP000693946"/>
    </source>
</evidence>
<dbReference type="AlphaFoldDB" id="A0AAV6QZ85"/>
<keyword evidence="2" id="KW-1185">Reference proteome</keyword>
<gene>
    <name evidence="1" type="ORF">JOB18_007357</name>
</gene>
<sequence length="102" mass="12028">MFVVSINPKCWTHHSHRMFPRDVQAEGRRAWKQETPVWDSCLWDDCDGAIGRQTFWLQCTFSCKYNYLQLTAQQRNPIGVLYIYCTIPNRAEILSSDHVFVT</sequence>
<evidence type="ECO:0000313" key="1">
    <source>
        <dbReference type="EMBL" id="KAG7498381.1"/>
    </source>
</evidence>
<reference evidence="1 2" key="1">
    <citation type="journal article" date="2021" name="Sci. Rep.">
        <title>Chromosome anchoring in Senegalese sole (Solea senegalensis) reveals sex-associated markers and genome rearrangements in flatfish.</title>
        <authorList>
            <person name="Guerrero-Cozar I."/>
            <person name="Gomez-Garrido J."/>
            <person name="Berbel C."/>
            <person name="Martinez-Blanch J.F."/>
            <person name="Alioto T."/>
            <person name="Claros M.G."/>
            <person name="Gagnaire P.A."/>
            <person name="Manchado M."/>
        </authorList>
    </citation>
    <scope>NUCLEOTIDE SEQUENCE [LARGE SCALE GENOMIC DNA]</scope>
    <source>
        <strain evidence="1">Sse05_10M</strain>
    </source>
</reference>
<name>A0AAV6QZ85_SOLSE</name>